<keyword evidence="6" id="KW-0472">Membrane</keyword>
<protein>
    <submittedName>
        <fullName evidence="9">Cell division protein FtsQ</fullName>
    </submittedName>
</protein>
<evidence type="ECO:0000259" key="8">
    <source>
        <dbReference type="Pfam" id="PF08478"/>
    </source>
</evidence>
<feature type="transmembrane region" description="Helical" evidence="6">
    <location>
        <begin position="42"/>
        <end position="61"/>
    </location>
</feature>
<evidence type="ECO:0000313" key="10">
    <source>
        <dbReference type="Proteomes" id="UP000316495"/>
    </source>
</evidence>
<evidence type="ECO:0000256" key="1">
    <source>
        <dbReference type="ARBA" id="ARBA00022475"/>
    </source>
</evidence>
<dbReference type="EMBL" id="VMGN01000002">
    <property type="protein sequence ID" value="TSC94985.1"/>
    <property type="molecule type" value="Genomic_DNA"/>
</dbReference>
<keyword evidence="1" id="KW-1003">Cell membrane</keyword>
<organism evidence="9 10">
    <name type="scientific">Candidatus Berkelbacteria bacterium Athens1014_28</name>
    <dbReference type="NCBI Taxonomy" id="2017145"/>
    <lineage>
        <taxon>Bacteria</taxon>
        <taxon>Candidatus Berkelbacteria</taxon>
    </lineage>
</organism>
<evidence type="ECO:0000256" key="5">
    <source>
        <dbReference type="ARBA" id="ARBA00023306"/>
    </source>
</evidence>
<dbReference type="Gene3D" id="3.10.20.310">
    <property type="entry name" value="membrane protein fhac"/>
    <property type="match status" value="1"/>
</dbReference>
<comment type="caution">
    <text evidence="9">The sequence shown here is derived from an EMBL/GenBank/DDBJ whole genome shotgun (WGS) entry which is preliminary data.</text>
</comment>
<evidence type="ECO:0000256" key="2">
    <source>
        <dbReference type="ARBA" id="ARBA00022618"/>
    </source>
</evidence>
<evidence type="ECO:0000256" key="4">
    <source>
        <dbReference type="ARBA" id="ARBA00022989"/>
    </source>
</evidence>
<dbReference type="GO" id="GO:0051301">
    <property type="term" value="P:cell division"/>
    <property type="evidence" value="ECO:0007669"/>
    <property type="project" value="UniProtKB-KW"/>
</dbReference>
<dbReference type="PANTHER" id="PTHR37820">
    <property type="entry name" value="CELL DIVISION PROTEIN DIVIB"/>
    <property type="match status" value="1"/>
</dbReference>
<dbReference type="GO" id="GO:0005886">
    <property type="term" value="C:plasma membrane"/>
    <property type="evidence" value="ECO:0007669"/>
    <property type="project" value="TreeGrafter"/>
</dbReference>
<dbReference type="Pfam" id="PF03799">
    <property type="entry name" value="FtsQ_DivIB_C"/>
    <property type="match status" value="1"/>
</dbReference>
<dbReference type="PANTHER" id="PTHR37820:SF1">
    <property type="entry name" value="CELL DIVISION PROTEIN FTSQ"/>
    <property type="match status" value="1"/>
</dbReference>
<accession>A0A554LQ31</accession>
<feature type="domain" description="POTRA" evidence="8">
    <location>
        <begin position="65"/>
        <end position="131"/>
    </location>
</feature>
<dbReference type="InterPro" id="IPR013685">
    <property type="entry name" value="POTRA_FtsQ_type"/>
</dbReference>
<keyword evidence="3 6" id="KW-0812">Transmembrane</keyword>
<keyword evidence="5" id="KW-0131">Cell cycle</keyword>
<name>A0A554LQ31_9BACT</name>
<evidence type="ECO:0000256" key="6">
    <source>
        <dbReference type="SAM" id="Phobius"/>
    </source>
</evidence>
<keyword evidence="4 6" id="KW-1133">Transmembrane helix</keyword>
<evidence type="ECO:0000256" key="3">
    <source>
        <dbReference type="ARBA" id="ARBA00022692"/>
    </source>
</evidence>
<feature type="domain" description="Cell division protein FtsQ/DivIB C-terminal" evidence="7">
    <location>
        <begin position="137"/>
        <end position="261"/>
    </location>
</feature>
<evidence type="ECO:0000259" key="7">
    <source>
        <dbReference type="Pfam" id="PF03799"/>
    </source>
</evidence>
<dbReference type="Proteomes" id="UP000316495">
    <property type="component" value="Unassembled WGS sequence"/>
</dbReference>
<dbReference type="AlphaFoldDB" id="A0A554LQ31"/>
<dbReference type="InterPro" id="IPR050487">
    <property type="entry name" value="FtsQ_DivIB"/>
</dbReference>
<sequence>MREKNWQKYQRSEKRVSGRTPVFVSEKVKYGINPIINLPLKFWGNIFLLLIVLFIIWSFFYSSFFNVKEVFVEGNLLSQKEEIINHAPLGKNIFRFDILEVKNSIKKASPIISDVEIYRGIPNALKIVVLEKKPSIVWQSQNKFYLVDETGEVVKEIGQSDFSEIIHITDQKNIETKIGQKILSKEFVAFANIVNEKFFTTTNIKISGWQVPETTFDLYVYTEAGFYVKFDTTRSVDTQLENLQKILVAYRANIREYVDVRINGWAYYK</sequence>
<dbReference type="InterPro" id="IPR005548">
    <property type="entry name" value="Cell_div_FtsQ/DivIB_C"/>
</dbReference>
<evidence type="ECO:0000313" key="9">
    <source>
        <dbReference type="EMBL" id="TSC94985.1"/>
    </source>
</evidence>
<proteinExistence type="predicted"/>
<gene>
    <name evidence="9" type="ORF">Athens101428_56</name>
</gene>
<dbReference type="Pfam" id="PF08478">
    <property type="entry name" value="POTRA_1"/>
    <property type="match status" value="1"/>
</dbReference>
<keyword evidence="2 9" id="KW-0132">Cell division</keyword>
<reference evidence="9 10" key="1">
    <citation type="submission" date="2017-07" db="EMBL/GenBank/DDBJ databases">
        <title>Mechanisms for carbon and nitrogen cycling indicate functional differentiation within the Candidate Phyla Radiation.</title>
        <authorList>
            <person name="Danczak R.E."/>
            <person name="Johnston M.D."/>
            <person name="Kenah C."/>
            <person name="Slattery M."/>
            <person name="Wrighton K.C."/>
            <person name="Wilkins M.J."/>
        </authorList>
    </citation>
    <scope>NUCLEOTIDE SEQUENCE [LARGE SCALE GENOMIC DNA]</scope>
    <source>
        <strain evidence="9">Athens1014_28</strain>
    </source>
</reference>